<dbReference type="EMBL" id="PGGO01000027">
    <property type="protein sequence ID" value="PSH62972.1"/>
    <property type="molecule type" value="Genomic_DNA"/>
</dbReference>
<keyword evidence="7" id="KW-1185">Reference proteome</keyword>
<name>A0A2P7B978_9HYPH</name>
<dbReference type="GO" id="GO:0032259">
    <property type="term" value="P:methylation"/>
    <property type="evidence" value="ECO:0007669"/>
    <property type="project" value="UniProtKB-KW"/>
</dbReference>
<protein>
    <submittedName>
        <fullName evidence="6">Isoprenylcysteine carboxyl methyltransferase</fullName>
    </submittedName>
</protein>
<organism evidence="6 7">
    <name type="scientific">Phyllobacterium brassicacearum</name>
    <dbReference type="NCBI Taxonomy" id="314235"/>
    <lineage>
        <taxon>Bacteria</taxon>
        <taxon>Pseudomonadati</taxon>
        <taxon>Pseudomonadota</taxon>
        <taxon>Alphaproteobacteria</taxon>
        <taxon>Hyphomicrobiales</taxon>
        <taxon>Phyllobacteriaceae</taxon>
        <taxon>Phyllobacterium</taxon>
    </lineage>
</organism>
<comment type="subcellular location">
    <subcellularLocation>
        <location evidence="1">Endomembrane system</location>
        <topology evidence="1">Multi-pass membrane protein</topology>
    </subcellularLocation>
</comment>
<dbReference type="RefSeq" id="WP_106713769.1">
    <property type="nucleotide sequence ID" value="NZ_PGGO01000027.1"/>
</dbReference>
<gene>
    <name evidence="6" type="ORF">CU102_24635</name>
</gene>
<keyword evidence="3 5" id="KW-1133">Transmembrane helix</keyword>
<feature type="transmembrane region" description="Helical" evidence="5">
    <location>
        <begin position="85"/>
        <end position="107"/>
    </location>
</feature>
<dbReference type="OrthoDB" id="9789029at2"/>
<comment type="caution">
    <text evidence="6">The sequence shown here is derived from an EMBL/GenBank/DDBJ whole genome shotgun (WGS) entry which is preliminary data.</text>
</comment>
<keyword evidence="2 5" id="KW-0812">Transmembrane</keyword>
<keyword evidence="6" id="KW-0489">Methyltransferase</keyword>
<feature type="transmembrane region" description="Helical" evidence="5">
    <location>
        <begin position="43"/>
        <end position="65"/>
    </location>
</feature>
<evidence type="ECO:0000256" key="4">
    <source>
        <dbReference type="ARBA" id="ARBA00023136"/>
    </source>
</evidence>
<dbReference type="GO" id="GO:0008168">
    <property type="term" value="F:methyltransferase activity"/>
    <property type="evidence" value="ECO:0007669"/>
    <property type="project" value="UniProtKB-KW"/>
</dbReference>
<dbReference type="InterPro" id="IPR007318">
    <property type="entry name" value="Phopholipid_MeTrfase"/>
</dbReference>
<evidence type="ECO:0000313" key="7">
    <source>
        <dbReference type="Proteomes" id="UP000241444"/>
    </source>
</evidence>
<dbReference type="GO" id="GO:0012505">
    <property type="term" value="C:endomembrane system"/>
    <property type="evidence" value="ECO:0007669"/>
    <property type="project" value="UniProtKB-SubCell"/>
</dbReference>
<reference evidence="7" key="1">
    <citation type="submission" date="2017-11" db="EMBL/GenBank/DDBJ databases">
        <authorList>
            <person name="Kuznetsova I."/>
            <person name="Sazanova A."/>
            <person name="Chirak E."/>
            <person name="Safronova V."/>
            <person name="Willems A."/>
        </authorList>
    </citation>
    <scope>NUCLEOTIDE SEQUENCE [LARGE SCALE GENOMIC DNA]</scope>
    <source>
        <strain evidence="7">STM 196</strain>
    </source>
</reference>
<dbReference type="PANTHER" id="PTHR12714:SF9">
    <property type="entry name" value="PROTEIN-S-ISOPRENYLCYSTEINE O-METHYLTRANSFERASE"/>
    <property type="match status" value="1"/>
</dbReference>
<dbReference type="Proteomes" id="UP000241444">
    <property type="component" value="Unassembled WGS sequence"/>
</dbReference>
<sequence>MDAENNDWITLWPYVVLLLILSAGAVHLLLAPSHWLEWVGAGSLQAFIVAFCAEMNGIVLTNVPFNHGRGHPWAALLGYGTSGAVFEMMLGSVLVVVGLLLIVKGWIKLYFHSGRLITDGAYAMMRHPQYAGIFLVVFGTLMHWPTIPVLLLAPVILWLYVRLAKREEADLIDRFGTPYKQYQELVPMFVPGW</sequence>
<dbReference type="Gene3D" id="1.20.120.1630">
    <property type="match status" value="1"/>
</dbReference>
<accession>A0A2P7B978</accession>
<keyword evidence="6" id="KW-0808">Transferase</keyword>
<keyword evidence="4 5" id="KW-0472">Membrane</keyword>
<feature type="transmembrane region" description="Helical" evidence="5">
    <location>
        <begin position="133"/>
        <end position="161"/>
    </location>
</feature>
<evidence type="ECO:0000256" key="5">
    <source>
        <dbReference type="SAM" id="Phobius"/>
    </source>
</evidence>
<evidence type="ECO:0000256" key="2">
    <source>
        <dbReference type="ARBA" id="ARBA00022692"/>
    </source>
</evidence>
<evidence type="ECO:0000256" key="3">
    <source>
        <dbReference type="ARBA" id="ARBA00022989"/>
    </source>
</evidence>
<dbReference type="PANTHER" id="PTHR12714">
    <property type="entry name" value="PROTEIN-S ISOPRENYLCYSTEINE O-METHYLTRANSFERASE"/>
    <property type="match status" value="1"/>
</dbReference>
<evidence type="ECO:0000313" key="6">
    <source>
        <dbReference type="EMBL" id="PSH62972.1"/>
    </source>
</evidence>
<dbReference type="Pfam" id="PF04191">
    <property type="entry name" value="PEMT"/>
    <property type="match status" value="1"/>
</dbReference>
<feature type="transmembrane region" description="Helical" evidence="5">
    <location>
        <begin position="12"/>
        <end position="31"/>
    </location>
</feature>
<proteinExistence type="predicted"/>
<evidence type="ECO:0000256" key="1">
    <source>
        <dbReference type="ARBA" id="ARBA00004127"/>
    </source>
</evidence>
<dbReference type="AlphaFoldDB" id="A0A2P7B978"/>